<evidence type="ECO:0000313" key="1">
    <source>
        <dbReference type="EMBL" id="KAK7302585.1"/>
    </source>
</evidence>
<gene>
    <name evidence="1" type="ORF">RJT34_13477</name>
</gene>
<name>A0AAN9PK83_CLITE</name>
<keyword evidence="2" id="KW-1185">Reference proteome</keyword>
<evidence type="ECO:0000313" key="2">
    <source>
        <dbReference type="Proteomes" id="UP001359559"/>
    </source>
</evidence>
<sequence length="87" mass="9783">MCSQFAAIVFSIFLDKMLGETGYCSCVEELFIVLLTLFLHISFCSEFNPVEIVLQILICPDTACWVTRRIFPVVIVEARLNGACNSE</sequence>
<accession>A0AAN9PK83</accession>
<comment type="caution">
    <text evidence="1">The sequence shown here is derived from an EMBL/GenBank/DDBJ whole genome shotgun (WGS) entry which is preliminary data.</text>
</comment>
<organism evidence="1 2">
    <name type="scientific">Clitoria ternatea</name>
    <name type="common">Butterfly pea</name>
    <dbReference type="NCBI Taxonomy" id="43366"/>
    <lineage>
        <taxon>Eukaryota</taxon>
        <taxon>Viridiplantae</taxon>
        <taxon>Streptophyta</taxon>
        <taxon>Embryophyta</taxon>
        <taxon>Tracheophyta</taxon>
        <taxon>Spermatophyta</taxon>
        <taxon>Magnoliopsida</taxon>
        <taxon>eudicotyledons</taxon>
        <taxon>Gunneridae</taxon>
        <taxon>Pentapetalae</taxon>
        <taxon>rosids</taxon>
        <taxon>fabids</taxon>
        <taxon>Fabales</taxon>
        <taxon>Fabaceae</taxon>
        <taxon>Papilionoideae</taxon>
        <taxon>50 kb inversion clade</taxon>
        <taxon>NPAAA clade</taxon>
        <taxon>indigoferoid/millettioid clade</taxon>
        <taxon>Phaseoleae</taxon>
        <taxon>Clitoria</taxon>
    </lineage>
</organism>
<dbReference type="AlphaFoldDB" id="A0AAN9PK83"/>
<reference evidence="1 2" key="1">
    <citation type="submission" date="2024-01" db="EMBL/GenBank/DDBJ databases">
        <title>The genomes of 5 underutilized Papilionoideae crops provide insights into root nodulation and disease resistance.</title>
        <authorList>
            <person name="Yuan L."/>
        </authorList>
    </citation>
    <scope>NUCLEOTIDE SEQUENCE [LARGE SCALE GENOMIC DNA]</scope>
    <source>
        <strain evidence="1">LY-2023</strain>
        <tissue evidence="1">Leaf</tissue>
    </source>
</reference>
<proteinExistence type="predicted"/>
<dbReference type="EMBL" id="JAYKXN010000003">
    <property type="protein sequence ID" value="KAK7302585.1"/>
    <property type="molecule type" value="Genomic_DNA"/>
</dbReference>
<dbReference type="Proteomes" id="UP001359559">
    <property type="component" value="Unassembled WGS sequence"/>
</dbReference>
<protein>
    <submittedName>
        <fullName evidence="1">Uncharacterized protein</fullName>
    </submittedName>
</protein>